<feature type="non-terminal residue" evidence="1">
    <location>
        <position position="1"/>
    </location>
</feature>
<dbReference type="Proteomes" id="UP000838756">
    <property type="component" value="Unassembled WGS sequence"/>
</dbReference>
<keyword evidence="2" id="KW-1185">Reference proteome</keyword>
<gene>
    <name evidence="1" type="primary">jg19847</name>
    <name evidence="1" type="ORF">PAEG_LOCUS1297</name>
</gene>
<sequence>AQGVPGARLREELHLRHQPAHAHQDTQRRKTIQLRRLREDVREQEYVKGSHENTHRYALGDATLMPISLAQ</sequence>
<protein>
    <submittedName>
        <fullName evidence="1">Jg19847 protein</fullName>
    </submittedName>
</protein>
<proteinExistence type="predicted"/>
<name>A0A8S4QIH4_9NEOP</name>
<evidence type="ECO:0000313" key="1">
    <source>
        <dbReference type="EMBL" id="CAH2208770.1"/>
    </source>
</evidence>
<comment type="caution">
    <text evidence="1">The sequence shown here is derived from an EMBL/GenBank/DDBJ whole genome shotgun (WGS) entry which is preliminary data.</text>
</comment>
<dbReference type="AlphaFoldDB" id="A0A8S4QIH4"/>
<dbReference type="EMBL" id="CAKXAJ010004496">
    <property type="protein sequence ID" value="CAH2208770.1"/>
    <property type="molecule type" value="Genomic_DNA"/>
</dbReference>
<reference evidence="1" key="1">
    <citation type="submission" date="2022-03" db="EMBL/GenBank/DDBJ databases">
        <authorList>
            <person name="Lindestad O."/>
        </authorList>
    </citation>
    <scope>NUCLEOTIDE SEQUENCE</scope>
</reference>
<evidence type="ECO:0000313" key="2">
    <source>
        <dbReference type="Proteomes" id="UP000838756"/>
    </source>
</evidence>
<organism evidence="1 2">
    <name type="scientific">Pararge aegeria aegeria</name>
    <dbReference type="NCBI Taxonomy" id="348720"/>
    <lineage>
        <taxon>Eukaryota</taxon>
        <taxon>Metazoa</taxon>
        <taxon>Ecdysozoa</taxon>
        <taxon>Arthropoda</taxon>
        <taxon>Hexapoda</taxon>
        <taxon>Insecta</taxon>
        <taxon>Pterygota</taxon>
        <taxon>Neoptera</taxon>
        <taxon>Endopterygota</taxon>
        <taxon>Lepidoptera</taxon>
        <taxon>Glossata</taxon>
        <taxon>Ditrysia</taxon>
        <taxon>Papilionoidea</taxon>
        <taxon>Nymphalidae</taxon>
        <taxon>Satyrinae</taxon>
        <taxon>Satyrini</taxon>
        <taxon>Parargina</taxon>
        <taxon>Pararge</taxon>
    </lineage>
</organism>
<accession>A0A8S4QIH4</accession>